<evidence type="ECO:0000259" key="2">
    <source>
        <dbReference type="Pfam" id="PF13280"/>
    </source>
</evidence>
<dbReference type="OrthoDB" id="9807255at2"/>
<feature type="domain" description="WYL" evidence="2">
    <location>
        <begin position="140"/>
        <end position="204"/>
    </location>
</feature>
<dbReference type="InterPro" id="IPR036390">
    <property type="entry name" value="WH_DNA-bd_sf"/>
</dbReference>
<name>A0A7U8C568_NEPCE</name>
<comment type="caution">
    <text evidence="3">The sequence shown here is derived from an EMBL/GenBank/DDBJ whole genome shotgun (WGS) entry which is preliminary data.</text>
</comment>
<gene>
    <name evidence="3" type="ORF">MED92_17192</name>
</gene>
<dbReference type="PANTHER" id="PTHR34580:SF3">
    <property type="entry name" value="PROTEIN PAFB"/>
    <property type="match status" value="1"/>
</dbReference>
<evidence type="ECO:0000313" key="4">
    <source>
        <dbReference type="Proteomes" id="UP000002171"/>
    </source>
</evidence>
<accession>A0A7U8C568</accession>
<dbReference type="InterPro" id="IPR026881">
    <property type="entry name" value="WYL_dom"/>
</dbReference>
<dbReference type="AlphaFoldDB" id="A0A7U8C568"/>
<dbReference type="InterPro" id="IPR051534">
    <property type="entry name" value="CBASS_pafABC_assoc_protein"/>
</dbReference>
<feature type="domain" description="Helix-turn-helix type 11" evidence="1">
    <location>
        <begin position="6"/>
        <end position="60"/>
    </location>
</feature>
<evidence type="ECO:0000259" key="1">
    <source>
        <dbReference type="Pfam" id="PF08279"/>
    </source>
</evidence>
<organism evidence="3 4">
    <name type="scientific">Neptuniibacter caesariensis</name>
    <dbReference type="NCBI Taxonomy" id="207954"/>
    <lineage>
        <taxon>Bacteria</taxon>
        <taxon>Pseudomonadati</taxon>
        <taxon>Pseudomonadota</taxon>
        <taxon>Gammaproteobacteria</taxon>
        <taxon>Oceanospirillales</taxon>
        <taxon>Oceanospirillaceae</taxon>
        <taxon>Neptuniibacter</taxon>
    </lineage>
</organism>
<dbReference type="PANTHER" id="PTHR34580">
    <property type="match status" value="1"/>
</dbReference>
<protein>
    <submittedName>
        <fullName evidence="3">Predicted transcriptional regulator</fullName>
    </submittedName>
</protein>
<dbReference type="EMBL" id="AAOW01000024">
    <property type="protein sequence ID" value="EAR60096.1"/>
    <property type="molecule type" value="Genomic_DNA"/>
</dbReference>
<reference evidence="3 4" key="1">
    <citation type="submission" date="2006-02" db="EMBL/GenBank/DDBJ databases">
        <authorList>
            <person name="Pinhassi J."/>
            <person name="Pedros-Alio C."/>
            <person name="Ferriera S."/>
            <person name="Johnson J."/>
            <person name="Kravitz S."/>
            <person name="Halpern A."/>
            <person name="Remington K."/>
            <person name="Beeson K."/>
            <person name="Tran B."/>
            <person name="Rogers Y.-H."/>
            <person name="Friedman R."/>
            <person name="Venter J.C."/>
        </authorList>
    </citation>
    <scope>NUCLEOTIDE SEQUENCE [LARGE SCALE GENOMIC DNA]</scope>
    <source>
        <strain evidence="3 4">MED92</strain>
    </source>
</reference>
<keyword evidence="4" id="KW-1185">Reference proteome</keyword>
<dbReference type="InterPro" id="IPR036388">
    <property type="entry name" value="WH-like_DNA-bd_sf"/>
</dbReference>
<evidence type="ECO:0000313" key="3">
    <source>
        <dbReference type="EMBL" id="EAR60096.1"/>
    </source>
</evidence>
<dbReference type="InterPro" id="IPR013196">
    <property type="entry name" value="HTH_11"/>
</dbReference>
<sequence>MRKAERLFQLLTLLRGRRTVLTARAMAEVLEVSERTVYRDIQALSLSGVPIEGEAGVGYRLRPDFDLPPLMFDLDELEALLLGVRLVQGCSDEQLGSAASRVLDKVRAALPRHLHGRFLEKQESLIVPGMHRQWATQFSDQIRSAIKEHRVVNIRYQREDKQLSQREVWPLGLIYWGTIWTLIGWCELRSDYRMFRLDRIKALESTCRCFQTTDEINLQTYMSRARHDVR</sequence>
<dbReference type="Proteomes" id="UP000002171">
    <property type="component" value="Unassembled WGS sequence"/>
</dbReference>
<dbReference type="RefSeq" id="WP_007021103.1">
    <property type="nucleotide sequence ID" value="NZ_CH724125.1"/>
</dbReference>
<proteinExistence type="predicted"/>
<dbReference type="Pfam" id="PF13280">
    <property type="entry name" value="WYL"/>
    <property type="match status" value="1"/>
</dbReference>
<dbReference type="PROSITE" id="PS52050">
    <property type="entry name" value="WYL"/>
    <property type="match status" value="1"/>
</dbReference>
<dbReference type="SUPFAM" id="SSF46785">
    <property type="entry name" value="Winged helix' DNA-binding domain"/>
    <property type="match status" value="1"/>
</dbReference>
<dbReference type="Pfam" id="PF08279">
    <property type="entry name" value="HTH_11"/>
    <property type="match status" value="1"/>
</dbReference>
<dbReference type="Gene3D" id="1.10.10.10">
    <property type="entry name" value="Winged helix-like DNA-binding domain superfamily/Winged helix DNA-binding domain"/>
    <property type="match status" value="1"/>
</dbReference>